<comment type="caution">
    <text evidence="2">The sequence shown here is derived from an EMBL/GenBank/DDBJ whole genome shotgun (WGS) entry which is preliminary data.</text>
</comment>
<sequence length="628" mass="72791">MEIDGGLELPRFDMDIVKMYEVAVENEHRIELYTKHPISQANIIDRNDKGGVEAADEVNVTASKKRVKTCARRTLTPKKAKEETHVTDKSQSDASPNLSALATIPEPNKQNFEDPMNRQPPPNVTSHPLETPSQPPEPNVQPLTQPVSEESVTPNILPTTSIPFDHGNLGDISSSTYTKPSSNSDNPQDELLTQYAIESSRRKQIRRSTKRPPPTRRTFYEDPNQLPSVFIPVNEGKYSDDELGVYCYESEDLHSIASDEDDQKRSFPQSNTDAPIKEVRLELEMEFKTLQQFKKVIRKFNIDLGRSIFFQELIQLDAKPFTMMKNACSKFTVPRDHIREKKESNYWRPFSSGDEAGNVYEVQRLLLKLTGLSCRHICATIAYQNCRAEEFAHNWLTMGAYNLAYQWNGQPVPSQEYWENKNHYPLLPPVYRKCIGRPTKKRDTHRDDPRENPDPHRAKKRYSPIKCKYYLNVVVVSIRVQQQQMKVWLLMILMRMLPWSRRYTEKRLWRLQMLKHQLQIHLMSSTAHVPPRPIMKPTISKRPIREKNVKRPPPSQFTTFSPRPAPPNHLILGLHHQLTNLLQELPGKQCMFKAYTIHGNSIIHNSNSRQMANTRILSTNRSIFKWEQ</sequence>
<feature type="compositionally biased region" description="Basic and acidic residues" evidence="1">
    <location>
        <begin position="79"/>
        <end position="91"/>
    </location>
</feature>
<gene>
    <name evidence="2" type="ORF">Ahy_A09g046762</name>
</gene>
<feature type="compositionally biased region" description="Polar residues" evidence="1">
    <location>
        <begin position="141"/>
        <end position="162"/>
    </location>
</feature>
<organism evidence="2 3">
    <name type="scientific">Arachis hypogaea</name>
    <name type="common">Peanut</name>
    <dbReference type="NCBI Taxonomy" id="3818"/>
    <lineage>
        <taxon>Eukaryota</taxon>
        <taxon>Viridiplantae</taxon>
        <taxon>Streptophyta</taxon>
        <taxon>Embryophyta</taxon>
        <taxon>Tracheophyta</taxon>
        <taxon>Spermatophyta</taxon>
        <taxon>Magnoliopsida</taxon>
        <taxon>eudicotyledons</taxon>
        <taxon>Gunneridae</taxon>
        <taxon>Pentapetalae</taxon>
        <taxon>rosids</taxon>
        <taxon>fabids</taxon>
        <taxon>Fabales</taxon>
        <taxon>Fabaceae</taxon>
        <taxon>Papilionoideae</taxon>
        <taxon>50 kb inversion clade</taxon>
        <taxon>dalbergioids sensu lato</taxon>
        <taxon>Dalbergieae</taxon>
        <taxon>Pterocarpus clade</taxon>
        <taxon>Arachis</taxon>
    </lineage>
</organism>
<dbReference type="EMBL" id="SDMP01000009">
    <property type="protein sequence ID" value="RYR41031.1"/>
    <property type="molecule type" value="Genomic_DNA"/>
</dbReference>
<feature type="compositionally biased region" description="Basic and acidic residues" evidence="1">
    <location>
        <begin position="444"/>
        <end position="456"/>
    </location>
</feature>
<keyword evidence="3" id="KW-1185">Reference proteome</keyword>
<feature type="region of interest" description="Disordered" evidence="1">
    <location>
        <begin position="437"/>
        <end position="459"/>
    </location>
</feature>
<dbReference type="Proteomes" id="UP000289738">
    <property type="component" value="Chromosome A09"/>
</dbReference>
<feature type="region of interest" description="Disordered" evidence="1">
    <location>
        <begin position="73"/>
        <end position="222"/>
    </location>
</feature>
<evidence type="ECO:0000313" key="3">
    <source>
        <dbReference type="Proteomes" id="UP000289738"/>
    </source>
</evidence>
<dbReference type="AlphaFoldDB" id="A0A445BQZ0"/>
<accession>A0A445BQZ0</accession>
<evidence type="ECO:0000256" key="1">
    <source>
        <dbReference type="SAM" id="MobiDB-lite"/>
    </source>
</evidence>
<reference evidence="2 3" key="1">
    <citation type="submission" date="2019-01" db="EMBL/GenBank/DDBJ databases">
        <title>Sequencing of cultivated peanut Arachis hypogaea provides insights into genome evolution and oil improvement.</title>
        <authorList>
            <person name="Chen X."/>
        </authorList>
    </citation>
    <scope>NUCLEOTIDE SEQUENCE [LARGE SCALE GENOMIC DNA]</scope>
    <source>
        <strain evidence="3">cv. Fuhuasheng</strain>
        <tissue evidence="2">Leaves</tissue>
    </source>
</reference>
<name>A0A445BQZ0_ARAHY</name>
<protein>
    <submittedName>
        <fullName evidence="2">Uncharacterized protein</fullName>
    </submittedName>
</protein>
<feature type="compositionally biased region" description="Basic residues" evidence="1">
    <location>
        <begin position="202"/>
        <end position="214"/>
    </location>
</feature>
<feature type="compositionally biased region" description="Low complexity" evidence="1">
    <location>
        <begin position="173"/>
        <end position="184"/>
    </location>
</feature>
<proteinExistence type="predicted"/>
<evidence type="ECO:0000313" key="2">
    <source>
        <dbReference type="EMBL" id="RYR41031.1"/>
    </source>
</evidence>